<dbReference type="AlphaFoldDB" id="A0A1U7JDT5"/>
<evidence type="ECO:0000256" key="2">
    <source>
        <dbReference type="ARBA" id="ARBA00005001"/>
    </source>
</evidence>
<feature type="transmembrane region" description="Helical" evidence="12">
    <location>
        <begin position="221"/>
        <end position="243"/>
    </location>
</feature>
<name>A0A1U7JDT5_9HYPH</name>
<dbReference type="InterPro" id="IPR050321">
    <property type="entry name" value="Glycosyltr_2/OpgH_subfam"/>
</dbReference>
<comment type="caution">
    <text evidence="14">The sequence shown here is derived from an EMBL/GenBank/DDBJ whole genome shotgun (WGS) entry which is preliminary data.</text>
</comment>
<evidence type="ECO:0000256" key="5">
    <source>
        <dbReference type="ARBA" id="ARBA00022475"/>
    </source>
</evidence>
<evidence type="ECO:0000256" key="10">
    <source>
        <dbReference type="ARBA" id="ARBA00022989"/>
    </source>
</evidence>
<protein>
    <recommendedName>
        <fullName evidence="4">Glucans biosynthesis glucosyltransferase H</fullName>
    </recommendedName>
</protein>
<dbReference type="NCBIfam" id="NF003962">
    <property type="entry name" value="PRK05454.2-5"/>
    <property type="match status" value="1"/>
</dbReference>
<dbReference type="SUPFAM" id="SSF53448">
    <property type="entry name" value="Nucleotide-diphospho-sugar transferases"/>
    <property type="match status" value="1"/>
</dbReference>
<sequence length="571" mass="62448">MRRDPLEAAAMVPRLFVATGALALGVSAGWLFYLSLQPVPVSWVDWARTMLIGFSVFWLGWGALTALLGLLWRPAQDALGDLDSEPMPSFATAIVIPIYNENAGEVFARLRIMRDDLMAAGCVSGFDFHVLSDTRDADRVEVEKACYREVARDPGLPIYYRNRTSNEGRKAGNIKEFVTRSGGAYEAMIILDADSLMTARCMMRMVKAVARDPKLGLLQTLPVVIGAETVFARIIAFATGLYGRTFARGLALLQGRCGPFWGHNAIVRTRAFAQSCGLPVLPGEGPLAGHIMSHDTVEGALLARRGWTVRCDPDLEGSYEEVPAHLLGFAARDRRWCQGNLQHGRVLLARGLPFWSRMNIGLGIIAYSASALWFSFLVLSLISAGTTSVYERTMRVFLALGDFQLSLLLGLIIGLLFLPKLLVALAGLAGYQNGILGNLRVLLGYAVEAVSAIFLAPILMMFQSRGIMEILMGRDSGWTTAHRDHEALRLSECTRATFWMSVVAALGMAMTWYLSPLMFFWSLPVALPVLLAPVLVWITAKPVTARGAARLGLIANTNQVLGGELRRIADV</sequence>
<evidence type="ECO:0000256" key="8">
    <source>
        <dbReference type="ARBA" id="ARBA00022679"/>
    </source>
</evidence>
<organism evidence="14 15">
    <name type="scientific">Pseudovibrio exalbescens</name>
    <dbReference type="NCBI Taxonomy" id="197461"/>
    <lineage>
        <taxon>Bacteria</taxon>
        <taxon>Pseudomonadati</taxon>
        <taxon>Pseudomonadota</taxon>
        <taxon>Alphaproteobacteria</taxon>
        <taxon>Hyphomicrobiales</taxon>
        <taxon>Stappiaceae</taxon>
        <taxon>Pseudovibrio</taxon>
    </lineage>
</organism>
<accession>A0A1U7JDT5</accession>
<evidence type="ECO:0000259" key="13">
    <source>
        <dbReference type="Pfam" id="PF13632"/>
    </source>
</evidence>
<dbReference type="GO" id="GO:0016758">
    <property type="term" value="F:hexosyltransferase activity"/>
    <property type="evidence" value="ECO:0007669"/>
    <property type="project" value="TreeGrafter"/>
</dbReference>
<dbReference type="RefSeq" id="WP_051269257.1">
    <property type="nucleotide sequence ID" value="NZ_LVVZ01000032.1"/>
</dbReference>
<feature type="transmembrane region" description="Helical" evidence="12">
    <location>
        <begin position="496"/>
        <end position="514"/>
    </location>
</feature>
<dbReference type="NCBIfam" id="NF003958">
    <property type="entry name" value="PRK05454.2-1"/>
    <property type="match status" value="1"/>
</dbReference>
<evidence type="ECO:0000256" key="4">
    <source>
        <dbReference type="ARBA" id="ARBA00020585"/>
    </source>
</evidence>
<evidence type="ECO:0000256" key="3">
    <source>
        <dbReference type="ARBA" id="ARBA00009337"/>
    </source>
</evidence>
<evidence type="ECO:0000256" key="7">
    <source>
        <dbReference type="ARBA" id="ARBA00022676"/>
    </source>
</evidence>
<dbReference type="PANTHER" id="PTHR43867:SF5">
    <property type="entry name" value="GLUCANS BIOSYNTHESIS GLUCOSYLTRANSFERASE H"/>
    <property type="match status" value="1"/>
</dbReference>
<comment type="similarity">
    <text evidence="3">Belongs to the glycosyltransferase 2 family. OpgH subfamily.</text>
</comment>
<dbReference type="InterPro" id="IPR029044">
    <property type="entry name" value="Nucleotide-diphossugar_trans"/>
</dbReference>
<keyword evidence="7" id="KW-0328">Glycosyltransferase</keyword>
<evidence type="ECO:0000313" key="15">
    <source>
        <dbReference type="Proteomes" id="UP000185783"/>
    </source>
</evidence>
<keyword evidence="5" id="KW-1003">Cell membrane</keyword>
<dbReference type="Proteomes" id="UP000185783">
    <property type="component" value="Unassembled WGS sequence"/>
</dbReference>
<evidence type="ECO:0000256" key="12">
    <source>
        <dbReference type="SAM" id="Phobius"/>
    </source>
</evidence>
<keyword evidence="8" id="KW-0808">Transferase</keyword>
<keyword evidence="10 12" id="KW-1133">Transmembrane helix</keyword>
<feature type="transmembrane region" description="Helical" evidence="12">
    <location>
        <begin position="12"/>
        <end position="34"/>
    </location>
</feature>
<evidence type="ECO:0000256" key="9">
    <source>
        <dbReference type="ARBA" id="ARBA00022692"/>
    </source>
</evidence>
<dbReference type="PANTHER" id="PTHR43867">
    <property type="entry name" value="CELLULOSE SYNTHASE CATALYTIC SUBUNIT A [UDP-FORMING]"/>
    <property type="match status" value="1"/>
</dbReference>
<feature type="transmembrane region" description="Helical" evidence="12">
    <location>
        <begin position="405"/>
        <end position="430"/>
    </location>
</feature>
<dbReference type="Gene3D" id="3.90.550.10">
    <property type="entry name" value="Spore Coat Polysaccharide Biosynthesis Protein SpsA, Chain A"/>
    <property type="match status" value="1"/>
</dbReference>
<feature type="transmembrane region" description="Helical" evidence="12">
    <location>
        <begin position="46"/>
        <end position="72"/>
    </location>
</feature>
<dbReference type="STRING" id="197461.A3843_17005"/>
<reference evidence="14 15" key="1">
    <citation type="submission" date="2016-03" db="EMBL/GenBank/DDBJ databases">
        <title>Genome sequence of Nesiotobacter sp. nov., a moderately halophilic alphaproteobacterium isolated from the Yellow Sea, China.</title>
        <authorList>
            <person name="Zhang G."/>
            <person name="Zhang R."/>
        </authorList>
    </citation>
    <scope>NUCLEOTIDE SEQUENCE [LARGE SCALE GENOMIC DNA]</scope>
    <source>
        <strain evidence="14 15">WB1-6</strain>
    </source>
</reference>
<comment type="pathway">
    <text evidence="2">Glycan metabolism; osmoregulated periplasmic glucan (OPG) biosynthesis.</text>
</comment>
<evidence type="ECO:0000256" key="1">
    <source>
        <dbReference type="ARBA" id="ARBA00004429"/>
    </source>
</evidence>
<dbReference type="Pfam" id="PF13632">
    <property type="entry name" value="Glyco_trans_2_3"/>
    <property type="match status" value="1"/>
</dbReference>
<dbReference type="InterPro" id="IPR001173">
    <property type="entry name" value="Glyco_trans_2-like"/>
</dbReference>
<feature type="transmembrane region" description="Helical" evidence="12">
    <location>
        <begin position="442"/>
        <end position="462"/>
    </location>
</feature>
<feature type="transmembrane region" description="Helical" evidence="12">
    <location>
        <begin position="520"/>
        <end position="540"/>
    </location>
</feature>
<dbReference type="EMBL" id="LVVZ01000032">
    <property type="protein sequence ID" value="OKL42865.1"/>
    <property type="molecule type" value="Genomic_DNA"/>
</dbReference>
<gene>
    <name evidence="14" type="ORF">A3843_17005</name>
</gene>
<evidence type="ECO:0000256" key="6">
    <source>
        <dbReference type="ARBA" id="ARBA00022519"/>
    </source>
</evidence>
<proteinExistence type="inferred from homology"/>
<evidence type="ECO:0000313" key="14">
    <source>
        <dbReference type="EMBL" id="OKL42865.1"/>
    </source>
</evidence>
<feature type="domain" description="Glycosyltransferase 2-like" evidence="13">
    <location>
        <begin position="189"/>
        <end position="403"/>
    </location>
</feature>
<comment type="subcellular location">
    <subcellularLocation>
        <location evidence="1">Cell inner membrane</location>
        <topology evidence="1">Multi-pass membrane protein</topology>
    </subcellularLocation>
</comment>
<keyword evidence="11 12" id="KW-0472">Membrane</keyword>
<keyword evidence="9 12" id="KW-0812">Transmembrane</keyword>
<dbReference type="GO" id="GO:0005886">
    <property type="term" value="C:plasma membrane"/>
    <property type="evidence" value="ECO:0007669"/>
    <property type="project" value="UniProtKB-SubCell"/>
</dbReference>
<feature type="transmembrane region" description="Helical" evidence="12">
    <location>
        <begin position="360"/>
        <end position="384"/>
    </location>
</feature>
<keyword evidence="15" id="KW-1185">Reference proteome</keyword>
<evidence type="ECO:0000256" key="11">
    <source>
        <dbReference type="ARBA" id="ARBA00023136"/>
    </source>
</evidence>
<keyword evidence="6" id="KW-0997">Cell inner membrane</keyword>